<proteinExistence type="predicted"/>
<feature type="domain" description="Zinc knuckle CX2CX4HX4C" evidence="1">
    <location>
        <begin position="7"/>
        <end position="52"/>
    </location>
</feature>
<organism evidence="2 3">
    <name type="scientific">Gossypium gossypioides</name>
    <name type="common">Mexican cotton</name>
    <name type="synonym">Selera gossypioides</name>
    <dbReference type="NCBI Taxonomy" id="34282"/>
    <lineage>
        <taxon>Eukaryota</taxon>
        <taxon>Viridiplantae</taxon>
        <taxon>Streptophyta</taxon>
        <taxon>Embryophyta</taxon>
        <taxon>Tracheophyta</taxon>
        <taxon>Spermatophyta</taxon>
        <taxon>Magnoliopsida</taxon>
        <taxon>eudicotyledons</taxon>
        <taxon>Gunneridae</taxon>
        <taxon>Pentapetalae</taxon>
        <taxon>rosids</taxon>
        <taxon>malvids</taxon>
        <taxon>Malvales</taxon>
        <taxon>Malvaceae</taxon>
        <taxon>Malvoideae</taxon>
        <taxon>Gossypium</taxon>
    </lineage>
</organism>
<protein>
    <recommendedName>
        <fullName evidence="1">Zinc knuckle CX2CX4HX4C domain-containing protein</fullName>
    </recommendedName>
</protein>
<gene>
    <name evidence="2" type="ORF">Gogos_001234</name>
</gene>
<keyword evidence="3" id="KW-1185">Reference proteome</keyword>
<name>A0A7J9CVW7_GOSGO</name>
<dbReference type="Proteomes" id="UP000593579">
    <property type="component" value="Unassembled WGS sequence"/>
</dbReference>
<evidence type="ECO:0000313" key="2">
    <source>
        <dbReference type="EMBL" id="MBA0752395.1"/>
    </source>
</evidence>
<sequence>MRLHAKIDVQSPLKRRKKISLSKMNQVYAIFQYEKLTLLCFLYRHLGHGKKDLKMGWDISLNVVSRRASTTTSC</sequence>
<dbReference type="OrthoDB" id="10456705at2759"/>
<dbReference type="Pfam" id="PF14392">
    <property type="entry name" value="zf-CCHC_4"/>
    <property type="match status" value="1"/>
</dbReference>
<accession>A0A7J9CVW7</accession>
<comment type="caution">
    <text evidence="2">The sequence shown here is derived from an EMBL/GenBank/DDBJ whole genome shotgun (WGS) entry which is preliminary data.</text>
</comment>
<dbReference type="AlphaFoldDB" id="A0A7J9CVW7"/>
<evidence type="ECO:0000313" key="3">
    <source>
        <dbReference type="Proteomes" id="UP000593579"/>
    </source>
</evidence>
<reference evidence="2 3" key="1">
    <citation type="journal article" date="2019" name="Genome Biol. Evol.">
        <title>Insights into the evolution of the New World diploid cottons (Gossypium, subgenus Houzingenia) based on genome sequencing.</title>
        <authorList>
            <person name="Grover C.E."/>
            <person name="Arick M.A. 2nd"/>
            <person name="Thrash A."/>
            <person name="Conover J.L."/>
            <person name="Sanders W.S."/>
            <person name="Peterson D.G."/>
            <person name="Frelichowski J.E."/>
            <person name="Scheffler J.A."/>
            <person name="Scheffler B.E."/>
            <person name="Wendel J.F."/>
        </authorList>
    </citation>
    <scope>NUCLEOTIDE SEQUENCE [LARGE SCALE GENOMIC DNA]</scope>
    <source>
        <strain evidence="2">5</strain>
        <tissue evidence="2">Leaf</tissue>
    </source>
</reference>
<evidence type="ECO:0000259" key="1">
    <source>
        <dbReference type="Pfam" id="PF14392"/>
    </source>
</evidence>
<dbReference type="InterPro" id="IPR025836">
    <property type="entry name" value="Zn_knuckle_CX2CX4HX4C"/>
</dbReference>
<dbReference type="EMBL" id="JABEZY010000013">
    <property type="protein sequence ID" value="MBA0752395.1"/>
    <property type="molecule type" value="Genomic_DNA"/>
</dbReference>